<protein>
    <submittedName>
        <fullName evidence="2">DUF2264 domain-containing protein</fullName>
    </submittedName>
</protein>
<name>A0A4P6KX71_9BURK</name>
<gene>
    <name evidence="2" type="ORF">EWM63_11660</name>
</gene>
<organism evidence="2 3">
    <name type="scientific">Pseudoduganella lutea</name>
    <dbReference type="NCBI Taxonomy" id="321985"/>
    <lineage>
        <taxon>Bacteria</taxon>
        <taxon>Pseudomonadati</taxon>
        <taxon>Pseudomonadota</taxon>
        <taxon>Betaproteobacteria</taxon>
        <taxon>Burkholderiales</taxon>
        <taxon>Oxalobacteraceae</taxon>
        <taxon>Telluria group</taxon>
        <taxon>Pseudoduganella</taxon>
    </lineage>
</organism>
<accession>A0A4P6KX71</accession>
<evidence type="ECO:0000259" key="1">
    <source>
        <dbReference type="Pfam" id="PF10022"/>
    </source>
</evidence>
<dbReference type="Pfam" id="PF10022">
    <property type="entry name" value="DUF2264"/>
    <property type="match status" value="1"/>
</dbReference>
<dbReference type="AlphaFoldDB" id="A0A4P6KX71"/>
<feature type="domain" description="DUF2264" evidence="1">
    <location>
        <begin position="34"/>
        <end position="396"/>
    </location>
</feature>
<proteinExistence type="predicted"/>
<dbReference type="InterPro" id="IPR049349">
    <property type="entry name" value="DUF2264_N"/>
</dbReference>
<sequence>MKRRRFIGRLAAMGGLVAGRDQLAAAAPPTGDARAYMVDLLVRMAMPVLRAMAKGQLQKTFPVELSPVWRGADSRLCYLECFGRLLAGIAPWLALPDSDSEEGRLRRQMRELALQGIAQGVDPASPDYLAWRAGNQVLVDSSYLTNALLRAPAALWEPLSARTKRLLVAEIRGARRFQPPYNNWLLFAAMNEVWLASVGEDGDIVRLGTGVKKTSEWYAGDGWIKDGEAFHFDYYNSYVMWPMQLEILEQMTTLGLAVYRDNPASMLALTLQRTQRYCEHLERLVSPEGTFPVIGRSLTYRTAAFQPLALLAWRKQLPASLPEGQVRAALHAVHRTIWTNPSNFTADGFLTLGFAGHNPGLADWYSNNGSTYIASTALLALGLPPTDTYWTTAALAWTQKKAFANAPFPRDYAVDY</sequence>
<evidence type="ECO:0000313" key="3">
    <source>
        <dbReference type="Proteomes" id="UP000290637"/>
    </source>
</evidence>
<dbReference type="PANTHER" id="PTHR35339">
    <property type="entry name" value="LINALOOL DEHYDRATASE_ISOMERASE DOMAIN-CONTAINING PROTEIN"/>
    <property type="match status" value="1"/>
</dbReference>
<dbReference type="KEGG" id="plue:EWM63_11660"/>
<dbReference type="Proteomes" id="UP000290637">
    <property type="component" value="Chromosome"/>
</dbReference>
<dbReference type="PANTHER" id="PTHR35339:SF3">
    <property type="entry name" value="DUF2264 DOMAIN-CONTAINING PROTEIN"/>
    <property type="match status" value="1"/>
</dbReference>
<dbReference type="InterPro" id="IPR016624">
    <property type="entry name" value="UCP014753"/>
</dbReference>
<reference evidence="2 3" key="1">
    <citation type="submission" date="2019-02" db="EMBL/GenBank/DDBJ databases">
        <title>Draft Genome Sequences of Six Type Strains of the Genus Massilia.</title>
        <authorList>
            <person name="Miess H."/>
            <person name="Frediansyhah A."/>
            <person name="Gross H."/>
        </authorList>
    </citation>
    <scope>NUCLEOTIDE SEQUENCE [LARGE SCALE GENOMIC DNA]</scope>
    <source>
        <strain evidence="2 3">DSM 17473</strain>
    </source>
</reference>
<dbReference type="RefSeq" id="WP_130186669.1">
    <property type="nucleotide sequence ID" value="NZ_CP035913.1"/>
</dbReference>
<dbReference type="PIRSF" id="PIRSF014753">
    <property type="entry name" value="UCP014753"/>
    <property type="match status" value="1"/>
</dbReference>
<dbReference type="EMBL" id="CP035913">
    <property type="protein sequence ID" value="QBE63547.1"/>
    <property type="molecule type" value="Genomic_DNA"/>
</dbReference>
<dbReference type="OrthoDB" id="9813465at2"/>
<keyword evidence="3" id="KW-1185">Reference proteome</keyword>
<evidence type="ECO:0000313" key="2">
    <source>
        <dbReference type="EMBL" id="QBE63547.1"/>
    </source>
</evidence>